<protein>
    <submittedName>
        <fullName evidence="1">Capsular polysaccharide biosynthesis protein</fullName>
    </submittedName>
</protein>
<keyword evidence="2" id="KW-1185">Reference proteome</keyword>
<dbReference type="Proteomes" id="UP000661507">
    <property type="component" value="Unassembled WGS sequence"/>
</dbReference>
<dbReference type="InterPro" id="IPR007833">
    <property type="entry name" value="Capsule_polysaccharide_synth"/>
</dbReference>
<accession>A0A917NVK8</accession>
<gene>
    <name evidence="1" type="primary">rkpJ</name>
    <name evidence="1" type="ORF">GCM10011320_40670</name>
</gene>
<dbReference type="AlphaFoldDB" id="A0A917NVK8"/>
<dbReference type="EMBL" id="BMKW01000010">
    <property type="protein sequence ID" value="GGJ29264.1"/>
    <property type="molecule type" value="Genomic_DNA"/>
</dbReference>
<organism evidence="1 2">
    <name type="scientific">Neoroseomonas lacus</name>
    <dbReference type="NCBI Taxonomy" id="287609"/>
    <lineage>
        <taxon>Bacteria</taxon>
        <taxon>Pseudomonadati</taxon>
        <taxon>Pseudomonadota</taxon>
        <taxon>Alphaproteobacteria</taxon>
        <taxon>Acetobacterales</taxon>
        <taxon>Acetobacteraceae</taxon>
        <taxon>Neoroseomonas</taxon>
    </lineage>
</organism>
<name>A0A917NVK8_9PROT</name>
<dbReference type="GO" id="GO:0015774">
    <property type="term" value="P:polysaccharide transport"/>
    <property type="evidence" value="ECO:0007669"/>
    <property type="project" value="InterPro"/>
</dbReference>
<evidence type="ECO:0000313" key="1">
    <source>
        <dbReference type="EMBL" id="GGJ29264.1"/>
    </source>
</evidence>
<sequence>MTDRRSFLFLQGLATHFFVRLGDALAGRGHAVHRVNFNPGDRLFWKRPNSTDFTGTDDQWPAALEAIIAAHGVTDIAMFSDCRPRHADAVALARRLGLRPWIFEEAYLRPGYITLERNGVNAHSPLPRDPRRILAMAQGLPPAAPETLSGGSFLRRATDDVRYNIHNALRRHRFPHYRTHRAWNPFHEYAGWLLRGAVRPARRRAAQRRLARLQAWQGPVFVLPLQLEGDYQLRLHSPFGSLGAAIETIVASFATHAPPDALLAVKGHPLDNGLIDWGRLTMRHATAHGVADRLLWLPELPFGPVLAPASGVVTVNSTAGLQSLREGKPLIALGTALYDMPGLTFQYGLDRFWTEATPPDPRLVEALRRVLAAHALIRGGFFSEEGISEAVGHAVARFEAVTATSRIAAE</sequence>
<dbReference type="RefSeq" id="WP_188970087.1">
    <property type="nucleotide sequence ID" value="NZ_BMKW01000010.1"/>
</dbReference>
<reference evidence="1" key="1">
    <citation type="journal article" date="2014" name="Int. J. Syst. Evol. Microbiol.">
        <title>Complete genome sequence of Corynebacterium casei LMG S-19264T (=DSM 44701T), isolated from a smear-ripened cheese.</title>
        <authorList>
            <consortium name="US DOE Joint Genome Institute (JGI-PGF)"/>
            <person name="Walter F."/>
            <person name="Albersmeier A."/>
            <person name="Kalinowski J."/>
            <person name="Ruckert C."/>
        </authorList>
    </citation>
    <scope>NUCLEOTIDE SEQUENCE</scope>
    <source>
        <strain evidence="1">CGMCC 1.3617</strain>
    </source>
</reference>
<dbReference type="CDD" id="cd16441">
    <property type="entry name" value="beta_Kdo_transferase_KpsS"/>
    <property type="match status" value="1"/>
</dbReference>
<reference evidence="1" key="2">
    <citation type="submission" date="2020-09" db="EMBL/GenBank/DDBJ databases">
        <authorList>
            <person name="Sun Q."/>
            <person name="Zhou Y."/>
        </authorList>
    </citation>
    <scope>NUCLEOTIDE SEQUENCE</scope>
    <source>
        <strain evidence="1">CGMCC 1.3617</strain>
    </source>
</reference>
<evidence type="ECO:0000313" key="2">
    <source>
        <dbReference type="Proteomes" id="UP000661507"/>
    </source>
</evidence>
<proteinExistence type="predicted"/>
<comment type="caution">
    <text evidence="1">The sequence shown here is derived from an EMBL/GenBank/DDBJ whole genome shotgun (WGS) entry which is preliminary data.</text>
</comment>
<dbReference type="Pfam" id="PF05159">
    <property type="entry name" value="Capsule_synth"/>
    <property type="match status" value="1"/>
</dbReference>
<dbReference type="GO" id="GO:0000271">
    <property type="term" value="P:polysaccharide biosynthetic process"/>
    <property type="evidence" value="ECO:0007669"/>
    <property type="project" value="InterPro"/>
</dbReference>